<keyword evidence="1" id="KW-0472">Membrane</keyword>
<organism evidence="2 3">
    <name type="scientific">Flavobacterium muglaense</name>
    <dbReference type="NCBI Taxonomy" id="2764716"/>
    <lineage>
        <taxon>Bacteria</taxon>
        <taxon>Pseudomonadati</taxon>
        <taxon>Bacteroidota</taxon>
        <taxon>Flavobacteriia</taxon>
        <taxon>Flavobacteriales</taxon>
        <taxon>Flavobacteriaceae</taxon>
        <taxon>Flavobacterium</taxon>
    </lineage>
</organism>
<proteinExistence type="predicted"/>
<dbReference type="GO" id="GO:0008654">
    <property type="term" value="P:phospholipid biosynthetic process"/>
    <property type="evidence" value="ECO:0007669"/>
    <property type="project" value="InterPro"/>
</dbReference>
<feature type="transmembrane region" description="Helical" evidence="1">
    <location>
        <begin position="176"/>
        <end position="193"/>
    </location>
</feature>
<dbReference type="AlphaFoldDB" id="A0A923SH46"/>
<dbReference type="InterPro" id="IPR043130">
    <property type="entry name" value="CDP-OH_PTrfase_TM_dom"/>
</dbReference>
<dbReference type="RefSeq" id="WP_187021776.1">
    <property type="nucleotide sequence ID" value="NZ_JACRUK010000095.1"/>
</dbReference>
<accession>A0A923SH46</accession>
<reference evidence="2 3" key="1">
    <citation type="submission" date="2020-08" db="EMBL/GenBank/DDBJ databases">
        <title>Description of novel Flavobacterium F-392 isolate.</title>
        <authorList>
            <person name="Saticioglu I.B."/>
            <person name="Duman M."/>
            <person name="Altun S."/>
        </authorList>
    </citation>
    <scope>NUCLEOTIDE SEQUENCE [LARGE SCALE GENOMIC DNA]</scope>
    <source>
        <strain evidence="2 3">F-392</strain>
    </source>
</reference>
<keyword evidence="1" id="KW-1133">Transmembrane helix</keyword>
<evidence type="ECO:0000313" key="2">
    <source>
        <dbReference type="EMBL" id="MBC5846265.1"/>
    </source>
</evidence>
<feature type="transmembrane region" description="Helical" evidence="1">
    <location>
        <begin position="32"/>
        <end position="50"/>
    </location>
</feature>
<dbReference type="Gene3D" id="1.20.120.1760">
    <property type="match status" value="1"/>
</dbReference>
<dbReference type="Proteomes" id="UP000641454">
    <property type="component" value="Unassembled WGS sequence"/>
</dbReference>
<dbReference type="Pfam" id="PF01066">
    <property type="entry name" value="CDP-OH_P_transf"/>
    <property type="match status" value="1"/>
</dbReference>
<evidence type="ECO:0000313" key="3">
    <source>
        <dbReference type="Proteomes" id="UP000641454"/>
    </source>
</evidence>
<sequence>MISIYNLKPKFQALLKPVLELLHSKGVTANQITIASVLWSFLVAAFFWFADSNSYFFLALPIGLFVRMALNALDGMMARIYKQQSKLGEILNELGDVISDVVLFIPLLKFEPNALYFIVIFICMSIINEFAGILAKVVTGERRYDGPMGKSDRAFMIGFYGLLCFFGYYHYAFSSYIFIALIALVGLSTFTRLKKAVISN</sequence>
<evidence type="ECO:0000256" key="1">
    <source>
        <dbReference type="SAM" id="Phobius"/>
    </source>
</evidence>
<gene>
    <name evidence="2" type="ORF">H8R25_17770</name>
</gene>
<dbReference type="GO" id="GO:0016780">
    <property type="term" value="F:phosphotransferase activity, for other substituted phosphate groups"/>
    <property type="evidence" value="ECO:0007669"/>
    <property type="project" value="InterPro"/>
</dbReference>
<feature type="transmembrane region" description="Helical" evidence="1">
    <location>
        <begin position="56"/>
        <end position="78"/>
    </location>
</feature>
<keyword evidence="3" id="KW-1185">Reference proteome</keyword>
<keyword evidence="1" id="KW-0812">Transmembrane</keyword>
<name>A0A923SH46_9FLAO</name>
<feature type="transmembrane region" description="Helical" evidence="1">
    <location>
        <begin position="114"/>
        <end position="134"/>
    </location>
</feature>
<dbReference type="GO" id="GO:0016020">
    <property type="term" value="C:membrane"/>
    <property type="evidence" value="ECO:0007669"/>
    <property type="project" value="InterPro"/>
</dbReference>
<dbReference type="InterPro" id="IPR000462">
    <property type="entry name" value="CDP-OH_P_trans"/>
</dbReference>
<comment type="caution">
    <text evidence="2">The sequence shown here is derived from an EMBL/GenBank/DDBJ whole genome shotgun (WGS) entry which is preliminary data.</text>
</comment>
<dbReference type="EMBL" id="JACRUL010000096">
    <property type="protein sequence ID" value="MBC5846265.1"/>
    <property type="molecule type" value="Genomic_DNA"/>
</dbReference>
<feature type="transmembrane region" description="Helical" evidence="1">
    <location>
        <begin position="154"/>
        <end position="170"/>
    </location>
</feature>
<protein>
    <submittedName>
        <fullName evidence="2">CDP-alcohol phosphatidyltransferase family protein</fullName>
    </submittedName>
</protein>